<dbReference type="PANTHER" id="PTHR38465">
    <property type="entry name" value="HTH-TYPE TRANSCRIPTIONAL REGULATOR MJ1563-RELATED"/>
    <property type="match status" value="1"/>
</dbReference>
<dbReference type="SUPFAM" id="SSF46785">
    <property type="entry name" value="Winged helix' DNA-binding domain"/>
    <property type="match status" value="1"/>
</dbReference>
<keyword evidence="1 4" id="KW-0805">Transcription regulation</keyword>
<dbReference type="InterPro" id="IPR011991">
    <property type="entry name" value="ArsR-like_HTH"/>
</dbReference>
<name>A0A1V6CCU6_UNCT6</name>
<dbReference type="Proteomes" id="UP000485562">
    <property type="component" value="Unassembled WGS sequence"/>
</dbReference>
<protein>
    <recommendedName>
        <fullName evidence="4">HTH-type transcriptional regulator</fullName>
    </recommendedName>
</protein>
<feature type="domain" description="HTH marR-type" evidence="5">
    <location>
        <begin position="24"/>
        <end position="73"/>
    </location>
</feature>
<gene>
    <name evidence="6" type="primary">opcR</name>
    <name evidence="6" type="ORF">BWX89_00391</name>
</gene>
<proteinExistence type="inferred from homology"/>
<dbReference type="InterPro" id="IPR000835">
    <property type="entry name" value="HTH_MarR-typ"/>
</dbReference>
<dbReference type="InterPro" id="IPR052362">
    <property type="entry name" value="HTH-GbsR_regulator"/>
</dbReference>
<dbReference type="Gene3D" id="1.10.10.10">
    <property type="entry name" value="Winged helix-like DNA-binding domain superfamily/Winged helix DNA-binding domain"/>
    <property type="match status" value="1"/>
</dbReference>
<comment type="caution">
    <text evidence="6">The sequence shown here is derived from an EMBL/GenBank/DDBJ whole genome shotgun (WGS) entry which is preliminary data.</text>
</comment>
<organism evidence="6">
    <name type="scientific">candidate division TA06 bacterium ADurb.Bin131</name>
    <dbReference type="NCBI Taxonomy" id="1852827"/>
    <lineage>
        <taxon>Bacteria</taxon>
        <taxon>Bacteria division TA06</taxon>
    </lineage>
</organism>
<evidence type="ECO:0000256" key="2">
    <source>
        <dbReference type="ARBA" id="ARBA00023125"/>
    </source>
</evidence>
<keyword evidence="3 4" id="KW-0804">Transcription</keyword>
<comment type="similarity">
    <text evidence="4">Belongs to the GbsR family.</text>
</comment>
<evidence type="ECO:0000256" key="4">
    <source>
        <dbReference type="PIRNR" id="PIRNR006707"/>
    </source>
</evidence>
<accession>A0A1V6CCU6</accession>
<evidence type="ECO:0000256" key="1">
    <source>
        <dbReference type="ARBA" id="ARBA00023015"/>
    </source>
</evidence>
<evidence type="ECO:0000313" key="6">
    <source>
        <dbReference type="EMBL" id="OQB74700.1"/>
    </source>
</evidence>
<dbReference type="InterPro" id="IPR026282">
    <property type="entry name" value="MJ1563"/>
</dbReference>
<dbReference type="GO" id="GO:0003677">
    <property type="term" value="F:DNA binding"/>
    <property type="evidence" value="ECO:0007669"/>
    <property type="project" value="UniProtKB-UniRule"/>
</dbReference>
<dbReference type="PANTHER" id="PTHR38465:SF1">
    <property type="entry name" value="HTH-TYPE TRANSCRIPTIONAL REGULATOR MJ1563-RELATED"/>
    <property type="match status" value="1"/>
</dbReference>
<dbReference type="GO" id="GO:0003700">
    <property type="term" value="F:DNA-binding transcription factor activity"/>
    <property type="evidence" value="ECO:0007669"/>
    <property type="project" value="InterPro"/>
</dbReference>
<dbReference type="InterPro" id="IPR036390">
    <property type="entry name" value="WH_DNA-bd_sf"/>
</dbReference>
<evidence type="ECO:0000259" key="5">
    <source>
        <dbReference type="Pfam" id="PF12802"/>
    </source>
</evidence>
<evidence type="ECO:0000256" key="3">
    <source>
        <dbReference type="ARBA" id="ARBA00023163"/>
    </source>
</evidence>
<keyword evidence="2 4" id="KW-0238">DNA-binding</keyword>
<sequence>MEKKTENIRDKFIESIGNLGESMGLNRTVCQIYALLYFSPEPLSPTEINKHLGISKGNVSINVRKLEEWNAIKKVWKKGYARALYTANENIEEIILDKLKSGIEKRLNYIRPVLDNIKKNDDKNLDSEIQRFTEKGDKIRKLISKIEFFLDNLDTIKSIATK</sequence>
<dbReference type="CDD" id="cd00090">
    <property type="entry name" value="HTH_ARSR"/>
    <property type="match status" value="1"/>
</dbReference>
<dbReference type="PIRSF" id="PIRSF006707">
    <property type="entry name" value="MJ1563"/>
    <property type="match status" value="1"/>
</dbReference>
<reference evidence="6" key="1">
    <citation type="submission" date="2017-02" db="EMBL/GenBank/DDBJ databases">
        <title>Delving into the versatile metabolic prowess of the omnipresent phylum Bacteroidetes.</title>
        <authorList>
            <person name="Nobu M.K."/>
            <person name="Mei R."/>
            <person name="Narihiro T."/>
            <person name="Kuroda K."/>
            <person name="Liu W.-T."/>
        </authorList>
    </citation>
    <scope>NUCLEOTIDE SEQUENCE</scope>
    <source>
        <strain evidence="6">ADurb.Bin131</strain>
    </source>
</reference>
<dbReference type="Pfam" id="PF12802">
    <property type="entry name" value="MarR_2"/>
    <property type="match status" value="1"/>
</dbReference>
<dbReference type="AlphaFoldDB" id="A0A1V6CCU6"/>
<dbReference type="InterPro" id="IPR036388">
    <property type="entry name" value="WH-like_DNA-bd_sf"/>
</dbReference>
<dbReference type="EMBL" id="MWDQ01000032">
    <property type="protein sequence ID" value="OQB74700.1"/>
    <property type="molecule type" value="Genomic_DNA"/>
</dbReference>